<keyword evidence="4" id="KW-0723">Serine/threonine-protein kinase</keyword>
<evidence type="ECO:0000256" key="2">
    <source>
        <dbReference type="ARBA" id="ARBA00009605"/>
    </source>
</evidence>
<dbReference type="InterPro" id="IPR011009">
    <property type="entry name" value="Kinase-like_dom_sf"/>
</dbReference>
<evidence type="ECO:0000256" key="8">
    <source>
        <dbReference type="ARBA" id="ARBA00022741"/>
    </source>
</evidence>
<keyword evidence="6" id="KW-0812">Transmembrane</keyword>
<dbReference type="PROSITE" id="PS00107">
    <property type="entry name" value="PROTEIN_KINASE_ATP"/>
    <property type="match status" value="1"/>
</dbReference>
<evidence type="ECO:0000256" key="13">
    <source>
        <dbReference type="ARBA" id="ARBA00023170"/>
    </source>
</evidence>
<dbReference type="InterPro" id="IPR008266">
    <property type="entry name" value="Tyr_kinase_AS"/>
</dbReference>
<dbReference type="PROSITE" id="PS50011">
    <property type="entry name" value="PROTEIN_KINASE_DOM"/>
    <property type="match status" value="1"/>
</dbReference>
<dbReference type="GO" id="GO:0005524">
    <property type="term" value="F:ATP binding"/>
    <property type="evidence" value="ECO:0007669"/>
    <property type="project" value="UniProtKB-UniRule"/>
</dbReference>
<dbReference type="GO" id="GO:0005886">
    <property type="term" value="C:plasma membrane"/>
    <property type="evidence" value="ECO:0007669"/>
    <property type="project" value="TreeGrafter"/>
</dbReference>
<dbReference type="PANTHER" id="PTHR23255:SF100">
    <property type="entry name" value="RECEPTOR PROTEIN SERINE_THREONINE KINASE"/>
    <property type="match status" value="1"/>
</dbReference>
<dbReference type="SUPFAM" id="SSF56112">
    <property type="entry name" value="Protein kinase-like (PK-like)"/>
    <property type="match status" value="1"/>
</dbReference>
<keyword evidence="17" id="KW-1185">Reference proteome</keyword>
<dbReference type="InterPro" id="IPR017441">
    <property type="entry name" value="Protein_kinase_ATP_BS"/>
</dbReference>
<dbReference type="EMBL" id="BFAA01017493">
    <property type="protein sequence ID" value="GCB74979.1"/>
    <property type="molecule type" value="Genomic_DNA"/>
</dbReference>
<keyword evidence="10 14" id="KW-0067">ATP-binding</keyword>
<keyword evidence="7" id="KW-0732">Signal</keyword>
<keyword evidence="13" id="KW-0675">Receptor</keyword>
<gene>
    <name evidence="16" type="ORF">scyTo_0020860</name>
</gene>
<dbReference type="STRING" id="75743.A0A401PPD4"/>
<keyword evidence="8 14" id="KW-0547">Nucleotide-binding</keyword>
<comment type="similarity">
    <text evidence="2">Belongs to the protein kinase superfamily. TKL Ser/Thr protein kinase family. TGFB receptor subfamily.</text>
</comment>
<comment type="subcellular location">
    <subcellularLocation>
        <location evidence="1">Membrane</location>
        <topology evidence="1">Single-pass type I membrane protein</topology>
    </subcellularLocation>
</comment>
<proteinExistence type="inferred from homology"/>
<name>A0A401PPD4_SCYTO</name>
<keyword evidence="5" id="KW-0808">Transferase</keyword>
<keyword evidence="12" id="KW-0472">Membrane</keyword>
<dbReference type="Gene3D" id="3.30.200.20">
    <property type="entry name" value="Phosphorylase Kinase, domain 1"/>
    <property type="match status" value="1"/>
</dbReference>
<feature type="binding site" evidence="14">
    <location>
        <position position="57"/>
    </location>
    <ligand>
        <name>ATP</name>
        <dbReference type="ChEBI" id="CHEBI:30616"/>
    </ligand>
</feature>
<evidence type="ECO:0000256" key="3">
    <source>
        <dbReference type="ARBA" id="ARBA00012401"/>
    </source>
</evidence>
<keyword evidence="9" id="KW-0418">Kinase</keyword>
<dbReference type="OMA" id="HENVLAY"/>
<feature type="domain" description="Protein kinase" evidence="15">
    <location>
        <begin position="30"/>
        <end position="202"/>
    </location>
</feature>
<comment type="caution">
    <text evidence="16">The sequence shown here is derived from an EMBL/GenBank/DDBJ whole genome shotgun (WGS) entry which is preliminary data.</text>
</comment>
<evidence type="ECO:0000259" key="15">
    <source>
        <dbReference type="PROSITE" id="PS50011"/>
    </source>
</evidence>
<evidence type="ECO:0000256" key="10">
    <source>
        <dbReference type="ARBA" id="ARBA00022840"/>
    </source>
</evidence>
<dbReference type="GO" id="GO:0030509">
    <property type="term" value="P:BMP signaling pathway"/>
    <property type="evidence" value="ECO:0007669"/>
    <property type="project" value="TreeGrafter"/>
</dbReference>
<keyword evidence="11" id="KW-1133">Transmembrane helix</keyword>
<accession>A0A401PPD4</accession>
<dbReference type="OrthoDB" id="669224at2759"/>
<dbReference type="InterPro" id="IPR000333">
    <property type="entry name" value="TGFB_receptor"/>
</dbReference>
<sequence>MYAGVRKQLKGSFSSHSTAPLTEKGNLLTIELTEVIGHGRYGTVWKGLQAQREVAVKLFSVINHQHFANERSFHSLPLMEHENIVKFINAGERKSSNTVDYFLVTEYHAQGSLYSYLTKHSSNWRNTLKLAQTLTSGLSFLHTENWCRGFYKPVIVHRDLTSHNVLVKEGGSCVISDFGVAAAMNSHGAETCKTTRIYTVNE</sequence>
<dbReference type="PANTHER" id="PTHR23255">
    <property type="entry name" value="TRANSFORMING GROWTH FACTOR-BETA RECEPTOR TYPE I AND II"/>
    <property type="match status" value="1"/>
</dbReference>
<evidence type="ECO:0000313" key="16">
    <source>
        <dbReference type="EMBL" id="GCB74979.1"/>
    </source>
</evidence>
<dbReference type="Gene3D" id="1.10.510.10">
    <property type="entry name" value="Transferase(Phosphotransferase) domain 1"/>
    <property type="match status" value="1"/>
</dbReference>
<reference evidence="16 17" key="1">
    <citation type="journal article" date="2018" name="Nat. Ecol. Evol.">
        <title>Shark genomes provide insights into elasmobranch evolution and the origin of vertebrates.</title>
        <authorList>
            <person name="Hara Y"/>
            <person name="Yamaguchi K"/>
            <person name="Onimaru K"/>
            <person name="Kadota M"/>
            <person name="Koyanagi M"/>
            <person name="Keeley SD"/>
            <person name="Tatsumi K"/>
            <person name="Tanaka K"/>
            <person name="Motone F"/>
            <person name="Kageyama Y"/>
            <person name="Nozu R"/>
            <person name="Adachi N"/>
            <person name="Nishimura O"/>
            <person name="Nakagawa R"/>
            <person name="Tanegashima C"/>
            <person name="Kiyatake I"/>
            <person name="Matsumoto R"/>
            <person name="Murakumo K"/>
            <person name="Nishida K"/>
            <person name="Terakita A"/>
            <person name="Kuratani S"/>
            <person name="Sato K"/>
            <person name="Hyodo S Kuraku.S."/>
        </authorList>
    </citation>
    <scope>NUCLEOTIDE SEQUENCE [LARGE SCALE GENOMIC DNA]</scope>
</reference>
<dbReference type="AlphaFoldDB" id="A0A401PPD4"/>
<evidence type="ECO:0000256" key="1">
    <source>
        <dbReference type="ARBA" id="ARBA00004479"/>
    </source>
</evidence>
<evidence type="ECO:0000256" key="6">
    <source>
        <dbReference type="ARBA" id="ARBA00022692"/>
    </source>
</evidence>
<dbReference type="GO" id="GO:0005024">
    <property type="term" value="F:transforming growth factor beta receptor activity"/>
    <property type="evidence" value="ECO:0007669"/>
    <property type="project" value="TreeGrafter"/>
</dbReference>
<dbReference type="InterPro" id="IPR001245">
    <property type="entry name" value="Ser-Thr/Tyr_kinase_cat_dom"/>
</dbReference>
<dbReference type="GO" id="GO:0043235">
    <property type="term" value="C:receptor complex"/>
    <property type="evidence" value="ECO:0007669"/>
    <property type="project" value="TreeGrafter"/>
</dbReference>
<dbReference type="Pfam" id="PF07714">
    <property type="entry name" value="PK_Tyr_Ser-Thr"/>
    <property type="match status" value="1"/>
</dbReference>
<evidence type="ECO:0000256" key="11">
    <source>
        <dbReference type="ARBA" id="ARBA00022989"/>
    </source>
</evidence>
<evidence type="ECO:0000256" key="5">
    <source>
        <dbReference type="ARBA" id="ARBA00022679"/>
    </source>
</evidence>
<evidence type="ECO:0000256" key="14">
    <source>
        <dbReference type="PROSITE-ProRule" id="PRU10141"/>
    </source>
</evidence>
<dbReference type="InterPro" id="IPR000719">
    <property type="entry name" value="Prot_kinase_dom"/>
</dbReference>
<protein>
    <recommendedName>
        <fullName evidence="3">receptor protein serine/threonine kinase</fullName>
        <ecNumber evidence="3">2.7.11.30</ecNumber>
    </recommendedName>
</protein>
<evidence type="ECO:0000313" key="17">
    <source>
        <dbReference type="Proteomes" id="UP000288216"/>
    </source>
</evidence>
<organism evidence="16 17">
    <name type="scientific">Scyliorhinus torazame</name>
    <name type="common">Cloudy catshark</name>
    <name type="synonym">Catulus torazame</name>
    <dbReference type="NCBI Taxonomy" id="75743"/>
    <lineage>
        <taxon>Eukaryota</taxon>
        <taxon>Metazoa</taxon>
        <taxon>Chordata</taxon>
        <taxon>Craniata</taxon>
        <taxon>Vertebrata</taxon>
        <taxon>Chondrichthyes</taxon>
        <taxon>Elasmobranchii</taxon>
        <taxon>Galeomorphii</taxon>
        <taxon>Galeoidea</taxon>
        <taxon>Carcharhiniformes</taxon>
        <taxon>Scyliorhinidae</taxon>
        <taxon>Scyliorhinus</taxon>
    </lineage>
</organism>
<evidence type="ECO:0000256" key="7">
    <source>
        <dbReference type="ARBA" id="ARBA00022729"/>
    </source>
</evidence>
<dbReference type="Proteomes" id="UP000288216">
    <property type="component" value="Unassembled WGS sequence"/>
</dbReference>
<dbReference type="EC" id="2.7.11.30" evidence="3"/>
<evidence type="ECO:0000256" key="9">
    <source>
        <dbReference type="ARBA" id="ARBA00022777"/>
    </source>
</evidence>
<evidence type="ECO:0000256" key="4">
    <source>
        <dbReference type="ARBA" id="ARBA00022527"/>
    </source>
</evidence>
<dbReference type="PROSITE" id="PS00109">
    <property type="entry name" value="PROTEIN_KINASE_TYR"/>
    <property type="match status" value="1"/>
</dbReference>
<evidence type="ECO:0000256" key="12">
    <source>
        <dbReference type="ARBA" id="ARBA00023136"/>
    </source>
</evidence>